<proteinExistence type="inferred from homology"/>
<evidence type="ECO:0000313" key="3">
    <source>
        <dbReference type="EMBL" id="RKH05268.1"/>
    </source>
</evidence>
<accession>A0A3A8KAL8</accession>
<dbReference type="EMBL" id="RAWE01000020">
    <property type="protein sequence ID" value="RKH05268.1"/>
    <property type="molecule type" value="Genomic_DNA"/>
</dbReference>
<feature type="domain" description="YCII-related" evidence="2">
    <location>
        <begin position="3"/>
        <end position="114"/>
    </location>
</feature>
<dbReference type="Gene3D" id="3.30.70.1060">
    <property type="entry name" value="Dimeric alpha+beta barrel"/>
    <property type="match status" value="1"/>
</dbReference>
<comment type="caution">
    <text evidence="3">The sequence shown here is derived from an EMBL/GenBank/DDBJ whole genome shotgun (WGS) entry which is preliminary data.</text>
</comment>
<dbReference type="AlphaFoldDB" id="A0A3A8KAL8"/>
<dbReference type="InterPro" id="IPR011008">
    <property type="entry name" value="Dimeric_a/b-barrel"/>
</dbReference>
<reference evidence="4" key="1">
    <citation type="submission" date="2018-09" db="EMBL/GenBank/DDBJ databases">
        <authorList>
            <person name="Livingstone P.G."/>
            <person name="Whitworth D.E."/>
        </authorList>
    </citation>
    <scope>NUCLEOTIDE SEQUENCE [LARGE SCALE GENOMIC DNA]</scope>
    <source>
        <strain evidence="4">CA043D</strain>
    </source>
</reference>
<dbReference type="OrthoDB" id="9807535at2"/>
<dbReference type="PANTHER" id="PTHR35174">
    <property type="entry name" value="BLL7171 PROTEIN-RELATED"/>
    <property type="match status" value="1"/>
</dbReference>
<evidence type="ECO:0000259" key="2">
    <source>
        <dbReference type="Pfam" id="PF03795"/>
    </source>
</evidence>
<comment type="similarity">
    <text evidence="1">Belongs to the YciI family.</text>
</comment>
<evidence type="ECO:0000313" key="4">
    <source>
        <dbReference type="Proteomes" id="UP000268313"/>
    </source>
</evidence>
<protein>
    <submittedName>
        <fullName evidence="3">Transcription initiation protein</fullName>
    </submittedName>
</protein>
<dbReference type="InterPro" id="IPR005545">
    <property type="entry name" value="YCII"/>
</dbReference>
<evidence type="ECO:0000256" key="1">
    <source>
        <dbReference type="ARBA" id="ARBA00007689"/>
    </source>
</evidence>
<organism evidence="3 4">
    <name type="scientific">Corallococcus carmarthensis</name>
    <dbReference type="NCBI Taxonomy" id="2316728"/>
    <lineage>
        <taxon>Bacteria</taxon>
        <taxon>Pseudomonadati</taxon>
        <taxon>Myxococcota</taxon>
        <taxon>Myxococcia</taxon>
        <taxon>Myxococcales</taxon>
        <taxon>Cystobacterineae</taxon>
        <taxon>Myxococcaceae</taxon>
        <taxon>Corallococcus</taxon>
    </lineage>
</organism>
<dbReference type="SUPFAM" id="SSF54909">
    <property type="entry name" value="Dimeric alpha+beta barrel"/>
    <property type="match status" value="1"/>
</dbReference>
<keyword evidence="4" id="KW-1185">Reference proteome</keyword>
<dbReference type="Pfam" id="PF03795">
    <property type="entry name" value="YCII"/>
    <property type="match status" value="1"/>
</dbReference>
<dbReference type="Proteomes" id="UP000268313">
    <property type="component" value="Unassembled WGS sequence"/>
</dbReference>
<sequence length="116" mass="12869">MARFLMLLHENPAQFATLSPAELQAIVEEYARWSEQLLQEGRLLQGEKLRDEGGRRLKQQGGQLLVSDGPYAEVKDVVGGLFILSADSYDAAVALARTCPHLRYGGEVELRAIEEV</sequence>
<dbReference type="RefSeq" id="WP_120601988.1">
    <property type="nucleotide sequence ID" value="NZ_RAWE01000020.1"/>
</dbReference>
<gene>
    <name evidence="3" type="ORF">D7X32_08425</name>
</gene>
<name>A0A3A8KAL8_9BACT</name>